<protein>
    <submittedName>
        <fullName evidence="2">Uncharacterized protein</fullName>
    </submittedName>
</protein>
<dbReference type="AlphaFoldDB" id="A0A179FCN0"/>
<evidence type="ECO:0000256" key="1">
    <source>
        <dbReference type="SAM" id="MobiDB-lite"/>
    </source>
</evidence>
<gene>
    <name evidence="2" type="ORF">VFPPC_16447</name>
</gene>
<reference evidence="2 3" key="1">
    <citation type="journal article" date="2016" name="PLoS Pathog.">
        <title>Biosynthesis of antibiotic leucinostatins in bio-control fungus Purpureocillium lilacinum and their inhibition on phytophthora revealed by genome mining.</title>
        <authorList>
            <person name="Wang G."/>
            <person name="Liu Z."/>
            <person name="Lin R."/>
            <person name="Li E."/>
            <person name="Mao Z."/>
            <person name="Ling J."/>
            <person name="Yang Y."/>
            <person name="Yin W.B."/>
            <person name="Xie B."/>
        </authorList>
    </citation>
    <scope>NUCLEOTIDE SEQUENCE [LARGE SCALE GENOMIC DNA]</scope>
    <source>
        <strain evidence="2">170</strain>
    </source>
</reference>
<dbReference type="KEGG" id="pchm:VFPPC_16447"/>
<evidence type="ECO:0000313" key="3">
    <source>
        <dbReference type="Proteomes" id="UP000078397"/>
    </source>
</evidence>
<comment type="caution">
    <text evidence="2">The sequence shown here is derived from an EMBL/GenBank/DDBJ whole genome shotgun (WGS) entry which is preliminary data.</text>
</comment>
<dbReference type="RefSeq" id="XP_018140834.1">
    <property type="nucleotide sequence ID" value="XM_018294200.1"/>
</dbReference>
<dbReference type="Proteomes" id="UP000078397">
    <property type="component" value="Unassembled WGS sequence"/>
</dbReference>
<sequence length="64" mass="7068">MHVHMRTGHKKGSQHGGIEMATGPSSDEIIHIPAPSQLPHHKMRVAQVVGRGKSLTKAHKPRHR</sequence>
<evidence type="ECO:0000313" key="2">
    <source>
        <dbReference type="EMBL" id="OAQ63254.1"/>
    </source>
</evidence>
<dbReference type="EMBL" id="LSBJ02000006">
    <property type="protein sequence ID" value="OAQ63254.1"/>
    <property type="molecule type" value="Genomic_DNA"/>
</dbReference>
<accession>A0A179FCN0</accession>
<proteinExistence type="predicted"/>
<keyword evidence="3" id="KW-1185">Reference proteome</keyword>
<name>A0A179FCN0_METCM</name>
<organism evidence="2 3">
    <name type="scientific">Pochonia chlamydosporia 170</name>
    <dbReference type="NCBI Taxonomy" id="1380566"/>
    <lineage>
        <taxon>Eukaryota</taxon>
        <taxon>Fungi</taxon>
        <taxon>Dikarya</taxon>
        <taxon>Ascomycota</taxon>
        <taxon>Pezizomycotina</taxon>
        <taxon>Sordariomycetes</taxon>
        <taxon>Hypocreomycetidae</taxon>
        <taxon>Hypocreales</taxon>
        <taxon>Clavicipitaceae</taxon>
        <taxon>Pochonia</taxon>
    </lineage>
</organism>
<feature type="compositionally biased region" description="Basic residues" evidence="1">
    <location>
        <begin position="1"/>
        <end position="13"/>
    </location>
</feature>
<dbReference type="GeneID" id="28858194"/>
<feature type="region of interest" description="Disordered" evidence="1">
    <location>
        <begin position="1"/>
        <end position="41"/>
    </location>
</feature>